<protein>
    <submittedName>
        <fullName evidence="1">Uncharacterized protein</fullName>
    </submittedName>
</protein>
<evidence type="ECO:0000313" key="2">
    <source>
        <dbReference type="Proteomes" id="UP001331561"/>
    </source>
</evidence>
<proteinExistence type="predicted"/>
<dbReference type="EMBL" id="JAYXHS010000005">
    <property type="protein sequence ID" value="MEC5388313.1"/>
    <property type="molecule type" value="Genomic_DNA"/>
</dbReference>
<comment type="caution">
    <text evidence="1">The sequence shown here is derived from an EMBL/GenBank/DDBJ whole genome shotgun (WGS) entry which is preliminary data.</text>
</comment>
<reference evidence="1 2" key="1">
    <citation type="submission" date="2024-01" db="EMBL/GenBank/DDBJ databases">
        <title>Uliginosibacterium soil sp. nov.</title>
        <authorList>
            <person name="Lv Y."/>
        </authorList>
    </citation>
    <scope>NUCLEOTIDE SEQUENCE [LARGE SCALE GENOMIC DNA]</scope>
    <source>
        <strain evidence="1 2">H3</strain>
    </source>
</reference>
<name>A0ABU6K914_9RHOO</name>
<accession>A0ABU6K914</accession>
<dbReference type="Proteomes" id="UP001331561">
    <property type="component" value="Unassembled WGS sequence"/>
</dbReference>
<organism evidence="1 2">
    <name type="scientific">Uliginosibacterium silvisoli</name>
    <dbReference type="NCBI Taxonomy" id="3114758"/>
    <lineage>
        <taxon>Bacteria</taxon>
        <taxon>Pseudomonadati</taxon>
        <taxon>Pseudomonadota</taxon>
        <taxon>Betaproteobacteria</taxon>
        <taxon>Rhodocyclales</taxon>
        <taxon>Zoogloeaceae</taxon>
        <taxon>Uliginosibacterium</taxon>
    </lineage>
</organism>
<gene>
    <name evidence="1" type="ORF">VVD49_21450</name>
</gene>
<sequence>MDITSINVMFILKKADLEELLPSLLALQEDLEKRPRSWREHLGEVVHPGMPAAPLNPLLFRSRALNILSLLRNLVESALCQNKLLVYGNGVCYRHLIGAVLPEGYEEYS</sequence>
<keyword evidence="2" id="KW-1185">Reference proteome</keyword>
<evidence type="ECO:0000313" key="1">
    <source>
        <dbReference type="EMBL" id="MEC5388313.1"/>
    </source>
</evidence>
<dbReference type="RefSeq" id="WP_327601285.1">
    <property type="nucleotide sequence ID" value="NZ_JAYXHS010000005.1"/>
</dbReference>